<dbReference type="AlphaFoldDB" id="A0AAN7B4D1"/>
<keyword evidence="3" id="KW-1185">Reference proteome</keyword>
<proteinExistence type="predicted"/>
<organism evidence="2 3">
    <name type="scientific">Rhypophila decipiens</name>
    <dbReference type="NCBI Taxonomy" id="261697"/>
    <lineage>
        <taxon>Eukaryota</taxon>
        <taxon>Fungi</taxon>
        <taxon>Dikarya</taxon>
        <taxon>Ascomycota</taxon>
        <taxon>Pezizomycotina</taxon>
        <taxon>Sordariomycetes</taxon>
        <taxon>Sordariomycetidae</taxon>
        <taxon>Sordariales</taxon>
        <taxon>Naviculisporaceae</taxon>
        <taxon>Rhypophila</taxon>
    </lineage>
</organism>
<comment type="caution">
    <text evidence="2">The sequence shown here is derived from an EMBL/GenBank/DDBJ whole genome shotgun (WGS) entry which is preliminary data.</text>
</comment>
<evidence type="ECO:0000313" key="3">
    <source>
        <dbReference type="Proteomes" id="UP001301769"/>
    </source>
</evidence>
<reference evidence="2" key="2">
    <citation type="submission" date="2023-05" db="EMBL/GenBank/DDBJ databases">
        <authorList>
            <consortium name="Lawrence Berkeley National Laboratory"/>
            <person name="Steindorff A."/>
            <person name="Hensen N."/>
            <person name="Bonometti L."/>
            <person name="Westerberg I."/>
            <person name="Brannstrom I.O."/>
            <person name="Guillou S."/>
            <person name="Cros-Aarteil S."/>
            <person name="Calhoun S."/>
            <person name="Haridas S."/>
            <person name="Kuo A."/>
            <person name="Mondo S."/>
            <person name="Pangilinan J."/>
            <person name="Riley R."/>
            <person name="Labutti K."/>
            <person name="Andreopoulos B."/>
            <person name="Lipzen A."/>
            <person name="Chen C."/>
            <person name="Yanf M."/>
            <person name="Daum C."/>
            <person name="Ng V."/>
            <person name="Clum A."/>
            <person name="Ohm R."/>
            <person name="Martin F."/>
            <person name="Silar P."/>
            <person name="Natvig D."/>
            <person name="Lalanne C."/>
            <person name="Gautier V."/>
            <person name="Ament-Velasquez S.L."/>
            <person name="Kruys A."/>
            <person name="Hutchinson M.I."/>
            <person name="Powell A.J."/>
            <person name="Barry K."/>
            <person name="Miller A.N."/>
            <person name="Grigoriev I.V."/>
            <person name="Debuchy R."/>
            <person name="Gladieux P."/>
            <person name="Thoren M.H."/>
            <person name="Johannesson H."/>
        </authorList>
    </citation>
    <scope>NUCLEOTIDE SEQUENCE</scope>
    <source>
        <strain evidence="2">PSN293</strain>
    </source>
</reference>
<dbReference type="PROSITE" id="PS51257">
    <property type="entry name" value="PROKAR_LIPOPROTEIN"/>
    <property type="match status" value="1"/>
</dbReference>
<gene>
    <name evidence="2" type="ORF">QBC37DRAFT_449462</name>
</gene>
<feature type="chain" id="PRO_5042890386" evidence="1">
    <location>
        <begin position="22"/>
        <end position="139"/>
    </location>
</feature>
<dbReference type="EMBL" id="MU858192">
    <property type="protein sequence ID" value="KAK4209844.1"/>
    <property type="molecule type" value="Genomic_DNA"/>
</dbReference>
<protein>
    <submittedName>
        <fullName evidence="2">Uncharacterized protein</fullName>
    </submittedName>
</protein>
<keyword evidence="1" id="KW-0732">Signal</keyword>
<evidence type="ECO:0000256" key="1">
    <source>
        <dbReference type="SAM" id="SignalP"/>
    </source>
</evidence>
<name>A0AAN7B4D1_9PEZI</name>
<sequence>MKPNAILTILTLSLSPTGTLAACGKVTNNSGREMRYTTNPNANLSARPGRCRFWNWYDGDGPLSLIPRDKTVSCDQVRLASGSSAGNCPVDVDGFTFANDAYWIGARRVGAGVWTKFPDIVDVTCRRVPVTGSILCTLI</sequence>
<accession>A0AAN7B4D1</accession>
<reference evidence="2" key="1">
    <citation type="journal article" date="2023" name="Mol. Phylogenet. Evol.">
        <title>Genome-scale phylogeny and comparative genomics of the fungal order Sordariales.</title>
        <authorList>
            <person name="Hensen N."/>
            <person name="Bonometti L."/>
            <person name="Westerberg I."/>
            <person name="Brannstrom I.O."/>
            <person name="Guillou S."/>
            <person name="Cros-Aarteil S."/>
            <person name="Calhoun S."/>
            <person name="Haridas S."/>
            <person name="Kuo A."/>
            <person name="Mondo S."/>
            <person name="Pangilinan J."/>
            <person name="Riley R."/>
            <person name="LaButti K."/>
            <person name="Andreopoulos B."/>
            <person name="Lipzen A."/>
            <person name="Chen C."/>
            <person name="Yan M."/>
            <person name="Daum C."/>
            <person name="Ng V."/>
            <person name="Clum A."/>
            <person name="Steindorff A."/>
            <person name="Ohm R.A."/>
            <person name="Martin F."/>
            <person name="Silar P."/>
            <person name="Natvig D.O."/>
            <person name="Lalanne C."/>
            <person name="Gautier V."/>
            <person name="Ament-Velasquez S.L."/>
            <person name="Kruys A."/>
            <person name="Hutchinson M.I."/>
            <person name="Powell A.J."/>
            <person name="Barry K."/>
            <person name="Miller A.N."/>
            <person name="Grigoriev I.V."/>
            <person name="Debuchy R."/>
            <person name="Gladieux P."/>
            <person name="Hiltunen Thoren M."/>
            <person name="Johannesson H."/>
        </authorList>
    </citation>
    <scope>NUCLEOTIDE SEQUENCE</scope>
    <source>
        <strain evidence="2">PSN293</strain>
    </source>
</reference>
<evidence type="ECO:0000313" key="2">
    <source>
        <dbReference type="EMBL" id="KAK4209844.1"/>
    </source>
</evidence>
<feature type="signal peptide" evidence="1">
    <location>
        <begin position="1"/>
        <end position="21"/>
    </location>
</feature>
<dbReference type="Proteomes" id="UP001301769">
    <property type="component" value="Unassembled WGS sequence"/>
</dbReference>